<dbReference type="Proteomes" id="UP001500190">
    <property type="component" value="Unassembled WGS sequence"/>
</dbReference>
<dbReference type="InterPro" id="IPR043129">
    <property type="entry name" value="ATPase_NBD"/>
</dbReference>
<proteinExistence type="inferred from homology"/>
<evidence type="ECO:0000256" key="7">
    <source>
        <dbReference type="ARBA" id="ARBA00023308"/>
    </source>
</evidence>
<keyword evidence="3" id="KW-0547">Nucleotide-binding</keyword>
<dbReference type="InterPro" id="IPR018484">
    <property type="entry name" value="FGGY_N"/>
</dbReference>
<evidence type="ECO:0000256" key="6">
    <source>
        <dbReference type="ARBA" id="ARBA00023157"/>
    </source>
</evidence>
<evidence type="ECO:0000256" key="3">
    <source>
        <dbReference type="ARBA" id="ARBA00022741"/>
    </source>
</evidence>
<comment type="caution">
    <text evidence="10">The sequence shown here is derived from an EMBL/GenBank/DDBJ whole genome shotgun (WGS) entry which is preliminary data.</text>
</comment>
<dbReference type="Pfam" id="PF02782">
    <property type="entry name" value="FGGY_C"/>
    <property type="match status" value="1"/>
</dbReference>
<dbReference type="InterPro" id="IPR013449">
    <property type="entry name" value="Rhamnulokinase"/>
</dbReference>
<dbReference type="RefSeq" id="WP_344188972.1">
    <property type="nucleotide sequence ID" value="NZ_BAAAND010000003.1"/>
</dbReference>
<evidence type="ECO:0000256" key="5">
    <source>
        <dbReference type="ARBA" id="ARBA00022840"/>
    </source>
</evidence>
<dbReference type="CDD" id="cd07771">
    <property type="entry name" value="ASKHA_NBD_FGGY_RhaB-like"/>
    <property type="match status" value="1"/>
</dbReference>
<feature type="domain" description="Carbohydrate kinase FGGY N-terminal" evidence="8">
    <location>
        <begin position="6"/>
        <end position="242"/>
    </location>
</feature>
<dbReference type="PANTHER" id="PTHR10196:SF93">
    <property type="entry name" value="L-RHAMNULOKINASE"/>
    <property type="match status" value="1"/>
</dbReference>
<protein>
    <submittedName>
        <fullName evidence="10">Rhamnulokinase family protein</fullName>
    </submittedName>
</protein>
<evidence type="ECO:0000256" key="1">
    <source>
        <dbReference type="ARBA" id="ARBA00009156"/>
    </source>
</evidence>
<evidence type="ECO:0000259" key="9">
    <source>
        <dbReference type="Pfam" id="PF02782"/>
    </source>
</evidence>
<dbReference type="PANTHER" id="PTHR10196">
    <property type="entry name" value="SUGAR KINASE"/>
    <property type="match status" value="1"/>
</dbReference>
<reference evidence="11" key="1">
    <citation type="journal article" date="2019" name="Int. J. Syst. Evol. Microbiol.">
        <title>The Global Catalogue of Microorganisms (GCM) 10K type strain sequencing project: providing services to taxonomists for standard genome sequencing and annotation.</title>
        <authorList>
            <consortium name="The Broad Institute Genomics Platform"/>
            <consortium name="The Broad Institute Genome Sequencing Center for Infectious Disease"/>
            <person name="Wu L."/>
            <person name="Ma J."/>
        </authorList>
    </citation>
    <scope>NUCLEOTIDE SEQUENCE [LARGE SCALE GENOMIC DNA]</scope>
    <source>
        <strain evidence="11">JCM 14304</strain>
    </source>
</reference>
<keyword evidence="5" id="KW-0067">ATP-binding</keyword>
<dbReference type="Pfam" id="PF00370">
    <property type="entry name" value="FGGY_N"/>
    <property type="match status" value="1"/>
</dbReference>
<dbReference type="Gene3D" id="3.30.420.40">
    <property type="match status" value="2"/>
</dbReference>
<keyword evidence="7" id="KW-0684">Rhamnose metabolism</keyword>
<keyword evidence="11" id="KW-1185">Reference proteome</keyword>
<feature type="domain" description="Carbohydrate kinase FGGY C-terminal" evidence="9">
    <location>
        <begin position="252"/>
        <end position="438"/>
    </location>
</feature>
<evidence type="ECO:0000256" key="4">
    <source>
        <dbReference type="ARBA" id="ARBA00022777"/>
    </source>
</evidence>
<keyword evidence="2" id="KW-0808">Transferase</keyword>
<evidence type="ECO:0000313" key="10">
    <source>
        <dbReference type="EMBL" id="GAA1575117.1"/>
    </source>
</evidence>
<keyword evidence="6" id="KW-1015">Disulfide bond</keyword>
<accession>A0ABP4PDW6</accession>
<name>A0ABP4PDW6_9ACTN</name>
<dbReference type="SUPFAM" id="SSF53067">
    <property type="entry name" value="Actin-like ATPase domain"/>
    <property type="match status" value="2"/>
</dbReference>
<organism evidence="10 11">
    <name type="scientific">Kribbella karoonensis</name>
    <dbReference type="NCBI Taxonomy" id="324851"/>
    <lineage>
        <taxon>Bacteria</taxon>
        <taxon>Bacillati</taxon>
        <taxon>Actinomycetota</taxon>
        <taxon>Actinomycetes</taxon>
        <taxon>Propionibacteriales</taxon>
        <taxon>Kribbellaceae</taxon>
        <taxon>Kribbella</taxon>
    </lineage>
</organism>
<sequence length="482" mass="51824">MKRVAAVDLGASSGRVMLGEVGADVLRLREVHRFWNGPVEADGTLHWDIHTLYREIVRGLHQAGPVDSVGIDSWAVDYGLLDRSGRLLGNPVHYRDSRTDGVMERVLAQVPAAELYAVTGLQQLPFNTIYQLSAEPLLGEAATFLMIPDLIAYWLTGEVGVERTNASTTQLYDVLARDWSDELIARLGAGAGGCAPAGVRGIFPALREPGDVIGDMLPDQTGLASGIPVIAVGSHDTASAVVAVPADGERFAYISSGTWSLVGLELDSPVLTDEAREANFTNEGGVDGRIRFLRNVMGLWILQECQRVWGDDLDNLLRAAVEAPPFAVLIDPDAPEFLAPGNMPERLDEHCVRTGQEPPRTRGAAVRCILESLALAYRRTVRSAQTIADRDVDVLHVIGGGSQNELLCQLTADACGVPVLAGPVEASALGNVLVQARALGEPLPDLAAMRALVRSTHSLRRYDPQGKPADWDAAESRLFGTR</sequence>
<evidence type="ECO:0000259" key="8">
    <source>
        <dbReference type="Pfam" id="PF00370"/>
    </source>
</evidence>
<dbReference type="EMBL" id="BAAAND010000003">
    <property type="protein sequence ID" value="GAA1575117.1"/>
    <property type="molecule type" value="Genomic_DNA"/>
</dbReference>
<gene>
    <name evidence="10" type="ORF">GCM10009742_17820</name>
</gene>
<dbReference type="InterPro" id="IPR018485">
    <property type="entry name" value="FGGY_C"/>
</dbReference>
<evidence type="ECO:0000313" key="11">
    <source>
        <dbReference type="Proteomes" id="UP001500190"/>
    </source>
</evidence>
<keyword evidence="4" id="KW-0418">Kinase</keyword>
<comment type="similarity">
    <text evidence="1">Belongs to the FGGY kinase family.</text>
</comment>
<evidence type="ECO:0000256" key="2">
    <source>
        <dbReference type="ARBA" id="ARBA00022679"/>
    </source>
</evidence>